<keyword evidence="2" id="KW-1185">Reference proteome</keyword>
<proteinExistence type="predicted"/>
<reference evidence="1" key="1">
    <citation type="submission" date="2021-06" db="EMBL/GenBank/DDBJ databases">
        <authorList>
            <person name="Hodson N. C."/>
            <person name="Mongue J. A."/>
            <person name="Jaron S. K."/>
        </authorList>
    </citation>
    <scope>NUCLEOTIDE SEQUENCE</scope>
</reference>
<sequence length="196" mass="21604">FIFIAANIFKSSAATFNFLQHGKECNHTDAWSHYTMEQLMKDSAKHCDPRKLLICEKDSKGRATCQCGLVSAKYDSGRKACVPLAGAPCGHDGLFGEVKLKLEEANCDPSLHLICKKPFSSKGTYPMCECALGRADREGTCSGWKESGSANPRTNLCNYLKGNSSRENIILGKWTTLPTPILLHVHNLLQHQGNFL</sequence>
<protein>
    <submittedName>
        <fullName evidence="1">Uncharacterized protein</fullName>
    </submittedName>
</protein>
<comment type="caution">
    <text evidence="1">The sequence shown here is derived from an EMBL/GenBank/DDBJ whole genome shotgun (WGS) entry which is preliminary data.</text>
</comment>
<name>A0A8J2P5R9_9HEXA</name>
<dbReference type="Proteomes" id="UP000708208">
    <property type="component" value="Unassembled WGS sequence"/>
</dbReference>
<accession>A0A8J2P5R9</accession>
<dbReference type="AlphaFoldDB" id="A0A8J2P5R9"/>
<evidence type="ECO:0000313" key="2">
    <source>
        <dbReference type="Proteomes" id="UP000708208"/>
    </source>
</evidence>
<evidence type="ECO:0000313" key="1">
    <source>
        <dbReference type="EMBL" id="CAG7732875.1"/>
    </source>
</evidence>
<dbReference type="EMBL" id="CAJVCH010239326">
    <property type="protein sequence ID" value="CAG7732875.1"/>
    <property type="molecule type" value="Genomic_DNA"/>
</dbReference>
<feature type="non-terminal residue" evidence="1">
    <location>
        <position position="1"/>
    </location>
</feature>
<organism evidence="1 2">
    <name type="scientific">Allacma fusca</name>
    <dbReference type="NCBI Taxonomy" id="39272"/>
    <lineage>
        <taxon>Eukaryota</taxon>
        <taxon>Metazoa</taxon>
        <taxon>Ecdysozoa</taxon>
        <taxon>Arthropoda</taxon>
        <taxon>Hexapoda</taxon>
        <taxon>Collembola</taxon>
        <taxon>Symphypleona</taxon>
        <taxon>Sminthuridae</taxon>
        <taxon>Allacma</taxon>
    </lineage>
</organism>
<gene>
    <name evidence="1" type="ORF">AFUS01_LOCUS21356</name>
</gene>